<dbReference type="EMBL" id="KI659978">
    <property type="protein sequence ID" value="ETN78312.1"/>
    <property type="molecule type" value="Genomic_DNA"/>
</dbReference>
<feature type="region of interest" description="Disordered" evidence="1">
    <location>
        <begin position="67"/>
        <end position="112"/>
    </location>
</feature>
<sequence length="112" mass="12938">MGSKTSKEDKAMSPLSSWGGSFDDLICGDGKICGDYDDDFEVIRQQPLPMDPYDLRTPMEIMELDRPLTTNRRDYMPHSYTTPDLQPGRSKRRKKRKKPKTEAKCKETFRSS</sequence>
<feature type="compositionally biased region" description="Basic and acidic residues" evidence="1">
    <location>
        <begin position="100"/>
        <end position="112"/>
    </location>
</feature>
<accession>W2TBE8</accession>
<protein>
    <submittedName>
        <fullName evidence="2">Uncharacterized protein</fullName>
    </submittedName>
</protein>
<dbReference type="OrthoDB" id="5850145at2759"/>
<organism evidence="2 3">
    <name type="scientific">Necator americanus</name>
    <name type="common">Human hookworm</name>
    <dbReference type="NCBI Taxonomy" id="51031"/>
    <lineage>
        <taxon>Eukaryota</taxon>
        <taxon>Metazoa</taxon>
        <taxon>Ecdysozoa</taxon>
        <taxon>Nematoda</taxon>
        <taxon>Chromadorea</taxon>
        <taxon>Rhabditida</taxon>
        <taxon>Rhabditina</taxon>
        <taxon>Rhabditomorpha</taxon>
        <taxon>Strongyloidea</taxon>
        <taxon>Ancylostomatidae</taxon>
        <taxon>Bunostominae</taxon>
        <taxon>Necator</taxon>
    </lineage>
</organism>
<keyword evidence="3" id="KW-1185">Reference proteome</keyword>
<dbReference type="Proteomes" id="UP000053676">
    <property type="component" value="Unassembled WGS sequence"/>
</dbReference>
<gene>
    <name evidence="2" type="ORF">NECAME_10447</name>
</gene>
<name>W2TBE8_NECAM</name>
<feature type="compositionally biased region" description="Basic residues" evidence="1">
    <location>
        <begin position="89"/>
        <end position="99"/>
    </location>
</feature>
<evidence type="ECO:0000313" key="3">
    <source>
        <dbReference type="Proteomes" id="UP000053676"/>
    </source>
</evidence>
<reference evidence="3" key="1">
    <citation type="journal article" date="2014" name="Nat. Genet.">
        <title>Genome of the human hookworm Necator americanus.</title>
        <authorList>
            <person name="Tang Y.T."/>
            <person name="Gao X."/>
            <person name="Rosa B.A."/>
            <person name="Abubucker S."/>
            <person name="Hallsworth-Pepin K."/>
            <person name="Martin J."/>
            <person name="Tyagi R."/>
            <person name="Heizer E."/>
            <person name="Zhang X."/>
            <person name="Bhonagiri-Palsikar V."/>
            <person name="Minx P."/>
            <person name="Warren W.C."/>
            <person name="Wang Q."/>
            <person name="Zhan B."/>
            <person name="Hotez P.J."/>
            <person name="Sternberg P.W."/>
            <person name="Dougall A."/>
            <person name="Gaze S.T."/>
            <person name="Mulvenna J."/>
            <person name="Sotillo J."/>
            <person name="Ranganathan S."/>
            <person name="Rabelo E.M."/>
            <person name="Wilson R.K."/>
            <person name="Felgner P.L."/>
            <person name="Bethony J."/>
            <person name="Hawdon J.M."/>
            <person name="Gasser R.B."/>
            <person name="Loukas A."/>
            <person name="Mitreva M."/>
        </authorList>
    </citation>
    <scope>NUCLEOTIDE SEQUENCE [LARGE SCALE GENOMIC DNA]</scope>
</reference>
<feature type="compositionally biased region" description="Basic and acidic residues" evidence="1">
    <location>
        <begin position="67"/>
        <end position="76"/>
    </location>
</feature>
<dbReference type="AlphaFoldDB" id="W2TBE8"/>
<proteinExistence type="predicted"/>
<evidence type="ECO:0000256" key="1">
    <source>
        <dbReference type="SAM" id="MobiDB-lite"/>
    </source>
</evidence>
<dbReference type="KEGG" id="nai:NECAME_10447"/>
<evidence type="ECO:0000313" key="2">
    <source>
        <dbReference type="EMBL" id="ETN78312.1"/>
    </source>
</evidence>